<dbReference type="SUPFAM" id="SSF46785">
    <property type="entry name" value="Winged helix' DNA-binding domain"/>
    <property type="match status" value="1"/>
</dbReference>
<dbReference type="InterPro" id="IPR036388">
    <property type="entry name" value="WH-like_DNA-bd_sf"/>
</dbReference>
<dbReference type="Proteomes" id="UP000034491">
    <property type="component" value="Unassembled WGS sequence"/>
</dbReference>
<evidence type="ECO:0000259" key="4">
    <source>
        <dbReference type="PROSITE" id="PS50956"/>
    </source>
</evidence>
<gene>
    <name evidence="5" type="ORF">WH95_10770</name>
</gene>
<dbReference type="InterPro" id="IPR019888">
    <property type="entry name" value="Tscrpt_reg_AsnC-like"/>
</dbReference>
<dbReference type="InterPro" id="IPR000485">
    <property type="entry name" value="AsnC-type_HTH_dom"/>
</dbReference>
<dbReference type="EMBL" id="LANI01000009">
    <property type="protein sequence ID" value="KKJ76899.1"/>
    <property type="molecule type" value="Genomic_DNA"/>
</dbReference>
<evidence type="ECO:0000256" key="3">
    <source>
        <dbReference type="ARBA" id="ARBA00023163"/>
    </source>
</evidence>
<dbReference type="GO" id="GO:0005829">
    <property type="term" value="C:cytosol"/>
    <property type="evidence" value="ECO:0007669"/>
    <property type="project" value="TreeGrafter"/>
</dbReference>
<sequence>MKIDNFDKAILRLLQENSRLKSDSIAEQVGLSATACQRRIKRLRDMGAIEREIAVINPDLSTHQLTLIVQVVIERCHAEMLDRLTAQFLAEPEIQQCYNVTGAFDFLLIVTAENMTSYDRFTKRVFFDNPAIQEFTTTVVMENVKRGLELPI</sequence>
<dbReference type="PANTHER" id="PTHR30154">
    <property type="entry name" value="LEUCINE-RESPONSIVE REGULATORY PROTEIN"/>
    <property type="match status" value="1"/>
</dbReference>
<dbReference type="STRING" id="1549748.WH95_10770"/>
<dbReference type="Gene3D" id="1.10.10.10">
    <property type="entry name" value="Winged helix-like DNA-binding domain superfamily/Winged helix DNA-binding domain"/>
    <property type="match status" value="1"/>
</dbReference>
<keyword evidence="2" id="KW-0238">DNA-binding</keyword>
<dbReference type="InterPro" id="IPR019887">
    <property type="entry name" value="Tscrpt_reg_AsnC/Lrp_C"/>
</dbReference>
<dbReference type="InterPro" id="IPR011991">
    <property type="entry name" value="ArsR-like_HTH"/>
</dbReference>
<keyword evidence="3" id="KW-0804">Transcription</keyword>
<dbReference type="PATRIC" id="fig|1549748.8.peg.4236"/>
<dbReference type="Pfam" id="PF01037">
    <property type="entry name" value="AsnC_trans_reg"/>
    <property type="match status" value="1"/>
</dbReference>
<accession>A0A0M2R8U3</accession>
<dbReference type="PROSITE" id="PS50956">
    <property type="entry name" value="HTH_ASNC_2"/>
    <property type="match status" value="1"/>
</dbReference>
<dbReference type="InterPro" id="IPR036390">
    <property type="entry name" value="WH_DNA-bd_sf"/>
</dbReference>
<dbReference type="GO" id="GO:0043565">
    <property type="term" value="F:sequence-specific DNA binding"/>
    <property type="evidence" value="ECO:0007669"/>
    <property type="project" value="InterPro"/>
</dbReference>
<dbReference type="RefSeq" id="WP_046506785.1">
    <property type="nucleotide sequence ID" value="NZ_LANI01000009.1"/>
</dbReference>
<dbReference type="InterPro" id="IPR011008">
    <property type="entry name" value="Dimeric_a/b-barrel"/>
</dbReference>
<dbReference type="SUPFAM" id="SSF54909">
    <property type="entry name" value="Dimeric alpha+beta barrel"/>
    <property type="match status" value="1"/>
</dbReference>
<comment type="caution">
    <text evidence="5">The sequence shown here is derived from an EMBL/GenBank/DDBJ whole genome shotgun (WGS) entry which is preliminary data.</text>
</comment>
<evidence type="ECO:0000313" key="5">
    <source>
        <dbReference type="EMBL" id="KKJ76899.1"/>
    </source>
</evidence>
<evidence type="ECO:0000256" key="2">
    <source>
        <dbReference type="ARBA" id="ARBA00023125"/>
    </source>
</evidence>
<name>A0A0M2R8U3_9PROT</name>
<dbReference type="PANTHER" id="PTHR30154:SF34">
    <property type="entry name" value="TRANSCRIPTIONAL REGULATOR AZLB"/>
    <property type="match status" value="1"/>
</dbReference>
<protein>
    <submittedName>
        <fullName evidence="5">ArsR family transcriptional regulator</fullName>
    </submittedName>
</protein>
<proteinExistence type="predicted"/>
<reference evidence="5 6" key="1">
    <citation type="submission" date="2015-03" db="EMBL/GenBank/DDBJ databases">
        <title>Genome sequence of Kiloniella sp. P1-1, isolated from the gut microflora of Pacific white shrimp, Penaeus vannamei.</title>
        <authorList>
            <person name="Shao Z."/>
            <person name="Wang L."/>
            <person name="Li X."/>
        </authorList>
    </citation>
    <scope>NUCLEOTIDE SEQUENCE [LARGE SCALE GENOMIC DNA]</scope>
    <source>
        <strain evidence="5 6">P1-1</strain>
    </source>
</reference>
<dbReference type="AlphaFoldDB" id="A0A0M2R8U3"/>
<evidence type="ECO:0000313" key="6">
    <source>
        <dbReference type="Proteomes" id="UP000034491"/>
    </source>
</evidence>
<keyword evidence="6" id="KW-1185">Reference proteome</keyword>
<dbReference type="GO" id="GO:0006355">
    <property type="term" value="P:regulation of DNA-templated transcription"/>
    <property type="evidence" value="ECO:0007669"/>
    <property type="project" value="UniProtKB-ARBA"/>
</dbReference>
<dbReference type="GO" id="GO:0043200">
    <property type="term" value="P:response to amino acid"/>
    <property type="evidence" value="ECO:0007669"/>
    <property type="project" value="TreeGrafter"/>
</dbReference>
<dbReference type="CDD" id="cd00090">
    <property type="entry name" value="HTH_ARSR"/>
    <property type="match status" value="1"/>
</dbReference>
<evidence type="ECO:0000256" key="1">
    <source>
        <dbReference type="ARBA" id="ARBA00023015"/>
    </source>
</evidence>
<dbReference type="Pfam" id="PF13404">
    <property type="entry name" value="HTH_AsnC-type"/>
    <property type="match status" value="1"/>
</dbReference>
<organism evidence="5 6">
    <name type="scientific">Kiloniella litopenaei</name>
    <dbReference type="NCBI Taxonomy" id="1549748"/>
    <lineage>
        <taxon>Bacteria</taxon>
        <taxon>Pseudomonadati</taxon>
        <taxon>Pseudomonadota</taxon>
        <taxon>Alphaproteobacteria</taxon>
        <taxon>Rhodospirillales</taxon>
        <taxon>Kiloniellaceae</taxon>
        <taxon>Kiloniella</taxon>
    </lineage>
</organism>
<dbReference type="Gene3D" id="3.30.70.920">
    <property type="match status" value="1"/>
</dbReference>
<dbReference type="PRINTS" id="PR00033">
    <property type="entry name" value="HTHASNC"/>
</dbReference>
<dbReference type="SMART" id="SM00344">
    <property type="entry name" value="HTH_ASNC"/>
    <property type="match status" value="1"/>
</dbReference>
<keyword evidence="1" id="KW-0805">Transcription regulation</keyword>
<dbReference type="OrthoDB" id="7856348at2"/>
<feature type="domain" description="HTH asnC-type" evidence="4">
    <location>
        <begin position="3"/>
        <end position="64"/>
    </location>
</feature>